<name>A0A1E3PI82_9ASCO</name>
<dbReference type="GO" id="GO:0016740">
    <property type="term" value="F:transferase activity"/>
    <property type="evidence" value="ECO:0007669"/>
    <property type="project" value="UniProtKB-KW"/>
</dbReference>
<feature type="signal peptide" evidence="10">
    <location>
        <begin position="1"/>
        <end position="21"/>
    </location>
</feature>
<reference evidence="11 12" key="1">
    <citation type="journal article" date="2016" name="Proc. Natl. Acad. Sci. U.S.A.">
        <title>Comparative genomics of biotechnologically important yeasts.</title>
        <authorList>
            <person name="Riley R."/>
            <person name="Haridas S."/>
            <person name="Wolfe K.H."/>
            <person name="Lopes M.R."/>
            <person name="Hittinger C.T."/>
            <person name="Goeker M."/>
            <person name="Salamov A.A."/>
            <person name="Wisecaver J.H."/>
            <person name="Long T.M."/>
            <person name="Calvey C.H."/>
            <person name="Aerts A.L."/>
            <person name="Barry K.W."/>
            <person name="Choi C."/>
            <person name="Clum A."/>
            <person name="Coughlan A.Y."/>
            <person name="Deshpande S."/>
            <person name="Douglass A.P."/>
            <person name="Hanson S.J."/>
            <person name="Klenk H.-P."/>
            <person name="LaButti K.M."/>
            <person name="Lapidus A."/>
            <person name="Lindquist E.A."/>
            <person name="Lipzen A.M."/>
            <person name="Meier-Kolthoff J.P."/>
            <person name="Ohm R.A."/>
            <person name="Otillar R.P."/>
            <person name="Pangilinan J.L."/>
            <person name="Peng Y."/>
            <person name="Rokas A."/>
            <person name="Rosa C.A."/>
            <person name="Scheuner C."/>
            <person name="Sibirny A.A."/>
            <person name="Slot J.C."/>
            <person name="Stielow J.B."/>
            <person name="Sun H."/>
            <person name="Kurtzman C.P."/>
            <person name="Blackwell M."/>
            <person name="Grigoriev I.V."/>
            <person name="Jeffries T.W."/>
        </authorList>
    </citation>
    <scope>NUCLEOTIDE SEQUENCE [LARGE SCALE GENOMIC DNA]</scope>
    <source>
        <strain evidence="11 12">DSM 6958</strain>
    </source>
</reference>
<protein>
    <recommendedName>
        <fullName evidence="10">1,3-beta-glucanosyltransferase</fullName>
        <ecNumber evidence="10">2.4.1.-</ecNumber>
    </recommendedName>
</protein>
<keyword evidence="7 10" id="KW-0472">Membrane</keyword>
<dbReference type="EC" id="2.4.1.-" evidence="10"/>
<feature type="chain" id="PRO_5009027345" description="1,3-beta-glucanosyltransferase" evidence="10">
    <location>
        <begin position="22"/>
        <end position="497"/>
    </location>
</feature>
<dbReference type="OrthoDB" id="421038at2759"/>
<evidence type="ECO:0000256" key="4">
    <source>
        <dbReference type="ARBA" id="ARBA00022622"/>
    </source>
</evidence>
<evidence type="ECO:0000256" key="3">
    <source>
        <dbReference type="ARBA" id="ARBA00007528"/>
    </source>
</evidence>
<dbReference type="Proteomes" id="UP000095009">
    <property type="component" value="Unassembled WGS sequence"/>
</dbReference>
<evidence type="ECO:0000256" key="6">
    <source>
        <dbReference type="ARBA" id="ARBA00022729"/>
    </source>
</evidence>
<dbReference type="Pfam" id="PF03198">
    <property type="entry name" value="Glyco_hydro_72"/>
    <property type="match status" value="1"/>
</dbReference>
<evidence type="ECO:0000256" key="2">
    <source>
        <dbReference type="ARBA" id="ARBA00004589"/>
    </source>
</evidence>
<organism evidence="11 12">
    <name type="scientific">Nadsonia fulvescens var. elongata DSM 6958</name>
    <dbReference type="NCBI Taxonomy" id="857566"/>
    <lineage>
        <taxon>Eukaryota</taxon>
        <taxon>Fungi</taxon>
        <taxon>Dikarya</taxon>
        <taxon>Ascomycota</taxon>
        <taxon>Saccharomycotina</taxon>
        <taxon>Dipodascomycetes</taxon>
        <taxon>Dipodascales</taxon>
        <taxon>Dipodascales incertae sedis</taxon>
        <taxon>Nadsonia</taxon>
    </lineage>
</organism>
<dbReference type="FunFam" id="3.20.20.80:FF:000032">
    <property type="entry name" value="1,3-beta-glucanosyltransferase"/>
    <property type="match status" value="1"/>
</dbReference>
<comment type="function">
    <text evidence="10">Splits internally a 1,3-beta-glucan molecule and transfers the newly generated reducing end (the donor) to the non-reducing end of another 1,3-beta-glucan molecule (the acceptor) forming a 1,3-beta linkage, resulting in the elongation of 1,3-beta-glucan chains in the cell wall.</text>
</comment>
<gene>
    <name evidence="11" type="ORF">NADFUDRAFT_70614</name>
</gene>
<keyword evidence="8" id="KW-0325">Glycoprotein</keyword>
<evidence type="ECO:0000256" key="8">
    <source>
        <dbReference type="ARBA" id="ARBA00023180"/>
    </source>
</evidence>
<comment type="subcellular location">
    <subcellularLocation>
        <location evidence="1">Cell envelope</location>
    </subcellularLocation>
    <subcellularLocation>
        <location evidence="10">Cell membrane</location>
        <topology evidence="10">Lipid-anchor</topology>
        <topology evidence="10">GPI-anchor</topology>
    </subcellularLocation>
    <subcellularLocation>
        <location evidence="2">Membrane</location>
        <topology evidence="2">Lipid-anchor</topology>
        <topology evidence="2">GPI-anchor</topology>
    </subcellularLocation>
</comment>
<evidence type="ECO:0000256" key="1">
    <source>
        <dbReference type="ARBA" id="ARBA00004196"/>
    </source>
</evidence>
<dbReference type="SUPFAM" id="SSF51445">
    <property type="entry name" value="(Trans)glycosidases"/>
    <property type="match status" value="1"/>
</dbReference>
<dbReference type="GO" id="GO:0031505">
    <property type="term" value="P:fungal-type cell wall organization"/>
    <property type="evidence" value="ECO:0007669"/>
    <property type="project" value="TreeGrafter"/>
</dbReference>
<dbReference type="PANTHER" id="PTHR31468">
    <property type="entry name" value="1,3-BETA-GLUCANOSYLTRANSFERASE GAS1"/>
    <property type="match status" value="1"/>
</dbReference>
<sequence length="497" mass="53649">MKVTKTSILTGVLTFSQLTSALLPIEVKGDRFIRPALKASDEGEVFNIIGVDYQPGGASGYDPKSNKDVLSDADVCLRDAYVLQKLGVNTIRIYTANPSVNHDECMSILNAAGIYVILDVNSALPNESLNRNDPKSSYNEHYLWRVFSLIDAFKGYPNVLGFFAGNEVINDDSSAKSVPPYMRAVIRDMKEFIAKNAKRTIPVGYSAADDGKLREAAWDYFQCGDDTSRADFYGLNSYDWCSGRDDWSTSGYGLINSTFAGSAIPLFMSEYGCNINRPRTFDEVDQGLYSGLESVFSGGLIYEYSDESNDYGLVTIDSDGNVNMLKDFDNLQKAYANLNLPVIKESDVVVRNVSCDASAIKKIDSNFNADFDLPDTPADDMYKYGSGNLNYGQILSVNNTQSKYKIYDSNGDEVKSATITIKEDNLINSLSSSENKNKAISTSASKSEAAATATTSVITSTASAASSAKSSSAGISGAHLSISLLVAAAVGVIAGVL</sequence>
<evidence type="ECO:0000313" key="12">
    <source>
        <dbReference type="Proteomes" id="UP000095009"/>
    </source>
</evidence>
<evidence type="ECO:0000313" key="11">
    <source>
        <dbReference type="EMBL" id="ODQ65068.1"/>
    </source>
</evidence>
<keyword evidence="4 10" id="KW-0336">GPI-anchor</keyword>
<keyword evidence="5 10" id="KW-0808">Transferase</keyword>
<evidence type="ECO:0000256" key="10">
    <source>
        <dbReference type="RuleBase" id="RU361209"/>
    </source>
</evidence>
<accession>A0A1E3PI82</accession>
<comment type="similarity">
    <text evidence="3 10">Belongs to the glycosyl hydrolase 72 family.</text>
</comment>
<evidence type="ECO:0000256" key="9">
    <source>
        <dbReference type="ARBA" id="ARBA00023288"/>
    </source>
</evidence>
<keyword evidence="9 10" id="KW-0449">Lipoprotein</keyword>
<dbReference type="AlphaFoldDB" id="A0A1E3PI82"/>
<dbReference type="InterPro" id="IPR017853">
    <property type="entry name" value="GH"/>
</dbReference>
<dbReference type="EMBL" id="KV454410">
    <property type="protein sequence ID" value="ODQ65068.1"/>
    <property type="molecule type" value="Genomic_DNA"/>
</dbReference>
<evidence type="ECO:0000256" key="5">
    <source>
        <dbReference type="ARBA" id="ARBA00022679"/>
    </source>
</evidence>
<evidence type="ECO:0000256" key="7">
    <source>
        <dbReference type="ARBA" id="ARBA00023136"/>
    </source>
</evidence>
<dbReference type="Gene3D" id="3.20.20.80">
    <property type="entry name" value="Glycosidases"/>
    <property type="match status" value="1"/>
</dbReference>
<dbReference type="STRING" id="857566.A0A1E3PI82"/>
<proteinExistence type="inferred from homology"/>
<dbReference type="GO" id="GO:0009277">
    <property type="term" value="C:fungal-type cell wall"/>
    <property type="evidence" value="ECO:0007669"/>
    <property type="project" value="UniProtKB-ARBA"/>
</dbReference>
<dbReference type="GO" id="GO:0005886">
    <property type="term" value="C:plasma membrane"/>
    <property type="evidence" value="ECO:0007669"/>
    <property type="project" value="UniProtKB-SubCell"/>
</dbReference>
<keyword evidence="12" id="KW-1185">Reference proteome</keyword>
<dbReference type="InterPro" id="IPR004886">
    <property type="entry name" value="Glucanosyltransferase"/>
</dbReference>
<dbReference type="GO" id="GO:0071970">
    <property type="term" value="P:fungal-type cell wall (1-&gt;3)-beta-D-glucan biosynthetic process"/>
    <property type="evidence" value="ECO:0007669"/>
    <property type="project" value="TreeGrafter"/>
</dbReference>
<dbReference type="GO" id="GO:0098552">
    <property type="term" value="C:side of membrane"/>
    <property type="evidence" value="ECO:0007669"/>
    <property type="project" value="UniProtKB-KW"/>
</dbReference>
<dbReference type="PANTHER" id="PTHR31468:SF4">
    <property type="entry name" value="1,3-BETA-GLUCANOSYLTRANSFERASE GAS3-RELATED"/>
    <property type="match status" value="1"/>
</dbReference>
<keyword evidence="6 10" id="KW-0732">Signal</keyword>